<dbReference type="PANTHER" id="PTHR34535:SF3">
    <property type="entry name" value="HYDROGENASE MATURATION FACTOR HYPA"/>
    <property type="match status" value="1"/>
</dbReference>
<dbReference type="EMBL" id="MORL01000004">
    <property type="protein sequence ID" value="OIN59436.1"/>
    <property type="molecule type" value="Genomic_DNA"/>
</dbReference>
<dbReference type="InterPro" id="IPR000688">
    <property type="entry name" value="HypA/HybF"/>
</dbReference>
<keyword evidence="1 4" id="KW-0533">Nickel</keyword>
<feature type="binding site" evidence="4">
    <location>
        <position position="76"/>
    </location>
    <ligand>
        <name>Zn(2+)</name>
        <dbReference type="ChEBI" id="CHEBI:29105"/>
    </ligand>
</feature>
<dbReference type="Pfam" id="PF01155">
    <property type="entry name" value="HypA"/>
    <property type="match status" value="1"/>
</dbReference>
<dbReference type="PANTHER" id="PTHR34535">
    <property type="entry name" value="HYDROGENASE MATURATION FACTOR HYPA"/>
    <property type="match status" value="1"/>
</dbReference>
<sequence>MHEISLVRNIFRTLEDEFPGDMDRVRGIYLKVGLLSNVQPVLMQNAFDAVLTDEPRYQKTSLHVEVLPILIHCGHCGQTTEVAQYRFICPCGKPSRTVVQGEELLIAKVDFDD</sequence>
<proteinExistence type="inferred from homology"/>
<dbReference type="AlphaFoldDB" id="A0A1S2VML4"/>
<evidence type="ECO:0000256" key="4">
    <source>
        <dbReference type="HAMAP-Rule" id="MF_00213"/>
    </source>
</evidence>
<evidence type="ECO:0000256" key="2">
    <source>
        <dbReference type="ARBA" id="ARBA00022723"/>
    </source>
</evidence>
<feature type="binding site" evidence="4">
    <location>
        <position position="91"/>
    </location>
    <ligand>
        <name>Zn(2+)</name>
        <dbReference type="ChEBI" id="CHEBI:29105"/>
    </ligand>
</feature>
<comment type="caution">
    <text evidence="5">The sequence shown here is derived from an EMBL/GenBank/DDBJ whole genome shotgun (WGS) entry which is preliminary data.</text>
</comment>
<evidence type="ECO:0000313" key="6">
    <source>
        <dbReference type="Proteomes" id="UP000181790"/>
    </source>
</evidence>
<protein>
    <recommendedName>
        <fullName evidence="4">Hydrogenase maturation factor HypA</fullName>
    </recommendedName>
</protein>
<accession>A0A1S2VML4</accession>
<feature type="binding site" evidence="4">
    <location>
        <position position="2"/>
    </location>
    <ligand>
        <name>Ni(2+)</name>
        <dbReference type="ChEBI" id="CHEBI:49786"/>
    </ligand>
</feature>
<name>A0A1S2VML4_9BACT</name>
<dbReference type="HAMAP" id="MF_00213">
    <property type="entry name" value="HypA_HybF"/>
    <property type="match status" value="1"/>
</dbReference>
<keyword evidence="6" id="KW-1185">Reference proteome</keyword>
<comment type="similarity">
    <text evidence="4">Belongs to the HypA/HybF family.</text>
</comment>
<dbReference type="Proteomes" id="UP000181790">
    <property type="component" value="Unassembled WGS sequence"/>
</dbReference>
<keyword evidence="2 4" id="KW-0479">Metal-binding</keyword>
<gene>
    <name evidence="4" type="primary">hypA</name>
    <name evidence="5" type="ORF">BLX24_10725</name>
</gene>
<feature type="binding site" evidence="4">
    <location>
        <position position="89"/>
    </location>
    <ligand>
        <name>Zn(2+)</name>
        <dbReference type="ChEBI" id="CHEBI:29105"/>
    </ligand>
</feature>
<evidence type="ECO:0000256" key="3">
    <source>
        <dbReference type="ARBA" id="ARBA00022833"/>
    </source>
</evidence>
<reference evidence="5 6" key="1">
    <citation type="submission" date="2016-10" db="EMBL/GenBank/DDBJ databases">
        <title>Arsenicibacter rosenii gen. nov., sp. nov., an efficient arsenic-methylating bacterium isolated from an arsenic-contaminated paddy soil.</title>
        <authorList>
            <person name="Huang K."/>
        </authorList>
    </citation>
    <scope>NUCLEOTIDE SEQUENCE [LARGE SCALE GENOMIC DNA]</scope>
    <source>
        <strain evidence="5 6">SM-1</strain>
    </source>
</reference>
<dbReference type="GO" id="GO:0008270">
    <property type="term" value="F:zinc ion binding"/>
    <property type="evidence" value="ECO:0007669"/>
    <property type="project" value="UniProtKB-UniRule"/>
</dbReference>
<dbReference type="Gene3D" id="3.30.2320.80">
    <property type="match status" value="1"/>
</dbReference>
<feature type="binding site" evidence="4">
    <location>
        <position position="73"/>
    </location>
    <ligand>
        <name>Zn(2+)</name>
        <dbReference type="ChEBI" id="CHEBI:29105"/>
    </ligand>
</feature>
<dbReference type="OrthoDB" id="9800361at2"/>
<dbReference type="GO" id="GO:0016151">
    <property type="term" value="F:nickel cation binding"/>
    <property type="evidence" value="ECO:0007669"/>
    <property type="project" value="UniProtKB-UniRule"/>
</dbReference>
<evidence type="ECO:0000313" key="5">
    <source>
        <dbReference type="EMBL" id="OIN59436.1"/>
    </source>
</evidence>
<dbReference type="RefSeq" id="WP_071503118.1">
    <property type="nucleotide sequence ID" value="NZ_MORL01000004.1"/>
</dbReference>
<keyword evidence="3 4" id="KW-0862">Zinc</keyword>
<dbReference type="PIRSF" id="PIRSF004761">
    <property type="entry name" value="Hydrgn_mat_HypA"/>
    <property type="match status" value="1"/>
</dbReference>
<dbReference type="GO" id="GO:0051604">
    <property type="term" value="P:protein maturation"/>
    <property type="evidence" value="ECO:0007669"/>
    <property type="project" value="InterPro"/>
</dbReference>
<organism evidence="5 6">
    <name type="scientific">Arsenicibacter rosenii</name>
    <dbReference type="NCBI Taxonomy" id="1750698"/>
    <lineage>
        <taxon>Bacteria</taxon>
        <taxon>Pseudomonadati</taxon>
        <taxon>Bacteroidota</taxon>
        <taxon>Cytophagia</taxon>
        <taxon>Cytophagales</taxon>
        <taxon>Spirosomataceae</taxon>
        <taxon>Arsenicibacter</taxon>
    </lineage>
</organism>
<evidence type="ECO:0000256" key="1">
    <source>
        <dbReference type="ARBA" id="ARBA00022596"/>
    </source>
</evidence>
<comment type="function">
    <text evidence="4">Involved in the maturation of [NiFe] hydrogenases. Required for nickel insertion into the metal center of the hydrogenase.</text>
</comment>